<keyword evidence="5" id="KW-1185">Reference proteome</keyword>
<evidence type="ECO:0000313" key="4">
    <source>
        <dbReference type="EMBL" id="GFE17275.1"/>
    </source>
</evidence>
<gene>
    <name evidence="4" type="ORF">Sgleb_53220</name>
</gene>
<dbReference type="GO" id="GO:0044594">
    <property type="term" value="F:17-beta-hydroxysteroid dehydrogenase (NAD+) activity"/>
    <property type="evidence" value="ECO:0007669"/>
    <property type="project" value="TreeGrafter"/>
</dbReference>
<dbReference type="AlphaFoldDB" id="A0A640T6K1"/>
<evidence type="ECO:0000256" key="1">
    <source>
        <dbReference type="ARBA" id="ARBA00005254"/>
    </source>
</evidence>
<comment type="caution">
    <text evidence="4">The sequence shown here is derived from an EMBL/GenBank/DDBJ whole genome shotgun (WGS) entry which is preliminary data.</text>
</comment>
<dbReference type="Proteomes" id="UP000430079">
    <property type="component" value="Unassembled WGS sequence"/>
</dbReference>
<dbReference type="Pfam" id="PF01575">
    <property type="entry name" value="MaoC_dehydratas"/>
    <property type="match status" value="1"/>
</dbReference>
<dbReference type="PANTHER" id="PTHR13078">
    <property type="entry name" value="PEROXISOMAL MULTIFUNCTIONAL ENZYME TYPE 2-RELATED"/>
    <property type="match status" value="1"/>
</dbReference>
<name>A0A640T6K1_9ACTN</name>
<dbReference type="PANTHER" id="PTHR13078:SF59">
    <property type="entry name" value="ENOYL-COA HYDRATASE CHSH3"/>
    <property type="match status" value="1"/>
</dbReference>
<proteinExistence type="inferred from homology"/>
<dbReference type="Gene3D" id="3.10.129.10">
    <property type="entry name" value="Hotdog Thioesterase"/>
    <property type="match status" value="1"/>
</dbReference>
<dbReference type="RefSeq" id="WP_190145395.1">
    <property type="nucleotide sequence ID" value="NZ_BLIO01000001.1"/>
</dbReference>
<organism evidence="4 5">
    <name type="scientific">Streptomyces glebosus</name>
    <dbReference type="NCBI Taxonomy" id="249580"/>
    <lineage>
        <taxon>Bacteria</taxon>
        <taxon>Bacillati</taxon>
        <taxon>Actinomycetota</taxon>
        <taxon>Actinomycetes</taxon>
        <taxon>Kitasatosporales</taxon>
        <taxon>Streptomycetaceae</taxon>
        <taxon>Streptomyces</taxon>
    </lineage>
</organism>
<evidence type="ECO:0000259" key="3">
    <source>
        <dbReference type="Pfam" id="PF22622"/>
    </source>
</evidence>
<dbReference type="CDD" id="cd03448">
    <property type="entry name" value="HDE_HSD"/>
    <property type="match status" value="1"/>
</dbReference>
<dbReference type="GO" id="GO:0006635">
    <property type="term" value="P:fatty acid beta-oxidation"/>
    <property type="evidence" value="ECO:0007669"/>
    <property type="project" value="TreeGrafter"/>
</dbReference>
<dbReference type="InterPro" id="IPR054357">
    <property type="entry name" value="MFE-2_N"/>
</dbReference>
<dbReference type="InterPro" id="IPR002539">
    <property type="entry name" value="MaoC-like_dom"/>
</dbReference>
<dbReference type="SUPFAM" id="SSF54637">
    <property type="entry name" value="Thioesterase/thiol ester dehydrase-isomerase"/>
    <property type="match status" value="2"/>
</dbReference>
<evidence type="ECO:0000259" key="2">
    <source>
        <dbReference type="Pfam" id="PF01575"/>
    </source>
</evidence>
<comment type="similarity">
    <text evidence="1">Belongs to the enoyl-CoA hydratase/isomerase family.</text>
</comment>
<dbReference type="GO" id="GO:0004300">
    <property type="term" value="F:enoyl-CoA hydratase activity"/>
    <property type="evidence" value="ECO:0007669"/>
    <property type="project" value="TreeGrafter"/>
</dbReference>
<dbReference type="Pfam" id="PF22622">
    <property type="entry name" value="MFE-2_hydrat-2_N"/>
    <property type="match status" value="1"/>
</dbReference>
<feature type="domain" description="Peroxisomal multifunctional enzyme type 2-like N-terminal" evidence="3">
    <location>
        <begin position="20"/>
        <end position="165"/>
    </location>
</feature>
<accession>A0A640T6K1</accession>
<evidence type="ECO:0000313" key="5">
    <source>
        <dbReference type="Proteomes" id="UP000430079"/>
    </source>
</evidence>
<dbReference type="GO" id="GO:0003857">
    <property type="term" value="F:(3S)-3-hydroxyacyl-CoA dehydrogenase (NAD+) activity"/>
    <property type="evidence" value="ECO:0007669"/>
    <property type="project" value="TreeGrafter"/>
</dbReference>
<protein>
    <submittedName>
        <fullName evidence="4">Dehydrogenase</fullName>
    </submittedName>
</protein>
<dbReference type="EMBL" id="BLIO01000001">
    <property type="protein sequence ID" value="GFE17275.1"/>
    <property type="molecule type" value="Genomic_DNA"/>
</dbReference>
<reference evidence="4 5" key="1">
    <citation type="submission" date="2019-12" db="EMBL/GenBank/DDBJ databases">
        <title>Whole genome shotgun sequence of Streptomyces hygroscopicus subsp. glebosus NBRC 13786.</title>
        <authorList>
            <person name="Ichikawa N."/>
            <person name="Kimura A."/>
            <person name="Kitahashi Y."/>
            <person name="Komaki H."/>
            <person name="Tamura T."/>
        </authorList>
    </citation>
    <scope>NUCLEOTIDE SEQUENCE [LARGE SCALE GENOMIC DNA]</scope>
    <source>
        <strain evidence="4 5">NBRC 13786</strain>
    </source>
</reference>
<sequence>MPIDAAKATSAEPRTTELAWDHKDVQLYHLGIGAGAATPEKAHPATDPDELRYTLESALHVLPSFATVAGLGSPLLERSRELGEGMALAGGLSAPGIDVDLAAVLHGGQTVTVHRALPVGGRATQTSTVPAVYDKGKAAVIVLRSEVADDEGPLWTCDTQIFVRGEGGFGGERGPSARLELPDRAPDLSTERVIRPDQALLYRLSGDWNPLHADPEFAKLAGFDRPILHGLCTYGVTLKAVVDTVLGGEVSRVRSYTTRFAGVVFPGETLRIRLWQEPGRVLVSVTAADRDEAPVLADTVVEHS</sequence>
<dbReference type="InterPro" id="IPR029069">
    <property type="entry name" value="HotDog_dom_sf"/>
</dbReference>
<feature type="domain" description="MaoC-like" evidence="2">
    <location>
        <begin position="182"/>
        <end position="277"/>
    </location>
</feature>